<sequence length="158" mass="17763">MKINKTNAMRELDKHNIEYEVLTYDHGKDAVAGDVVASMLDEDPEKVFKTLVTQANTKEYLVFMLPVDHELDLKKAAALAGVKKVEMIPVKDITKITGYVRGGCSPLAMKKKFRTHINESVLNKDFIYFSGGKIGLQIKLEPMKIIQLLDIQVGDIIK</sequence>
<evidence type="ECO:0000256" key="1">
    <source>
        <dbReference type="ARBA" id="ARBA00009798"/>
    </source>
</evidence>
<evidence type="ECO:0000313" key="7">
    <source>
        <dbReference type="EMBL" id="OUP61559.1"/>
    </source>
</evidence>
<dbReference type="EMBL" id="NFKM01000003">
    <property type="protein sequence ID" value="OUP61559.1"/>
    <property type="molecule type" value="Genomic_DNA"/>
</dbReference>
<accession>A0A1Y4M0Z4</accession>
<protein>
    <recommendedName>
        <fullName evidence="4">Cys-tRNA(Pro)/Cys-tRNA(Cys) deacylase</fullName>
        <ecNumber evidence="4">4.2.-.-</ecNumber>
    </recommendedName>
</protein>
<evidence type="ECO:0000313" key="8">
    <source>
        <dbReference type="Proteomes" id="UP000195447"/>
    </source>
</evidence>
<dbReference type="AlphaFoldDB" id="A0A1Y4M0Z4"/>
<reference evidence="7" key="2">
    <citation type="journal article" date="2018" name="BMC Genomics">
        <title>Whole genome sequencing and function prediction of 133 gut anaerobes isolated from chicken caecum in pure cultures.</title>
        <authorList>
            <person name="Medvecky M."/>
            <person name="Cejkova D."/>
            <person name="Polansky O."/>
            <person name="Karasova D."/>
            <person name="Kubasova T."/>
            <person name="Cizek A."/>
            <person name="Rychlik I."/>
        </authorList>
    </citation>
    <scope>NUCLEOTIDE SEQUENCE</scope>
    <source>
        <strain evidence="7">An178</strain>
    </source>
</reference>
<dbReference type="SUPFAM" id="SSF55826">
    <property type="entry name" value="YbaK/ProRS associated domain"/>
    <property type="match status" value="1"/>
</dbReference>
<evidence type="ECO:0000259" key="5">
    <source>
        <dbReference type="Pfam" id="PF04073"/>
    </source>
</evidence>
<dbReference type="EMBL" id="JAQNCK010000021">
    <property type="protein sequence ID" value="MDC0828632.1"/>
    <property type="molecule type" value="Genomic_DNA"/>
</dbReference>
<dbReference type="Proteomes" id="UP001220658">
    <property type="component" value="Unassembled WGS sequence"/>
</dbReference>
<dbReference type="NCBIfam" id="TIGR00011">
    <property type="entry name" value="YbaK_EbsC"/>
    <property type="match status" value="1"/>
</dbReference>
<dbReference type="InterPro" id="IPR036754">
    <property type="entry name" value="YbaK/aa-tRNA-synt-asso_dom_sf"/>
</dbReference>
<dbReference type="EC" id="4.2.-.-" evidence="4"/>
<evidence type="ECO:0000256" key="4">
    <source>
        <dbReference type="PIRNR" id="PIRNR006181"/>
    </source>
</evidence>
<dbReference type="GeneID" id="79876730"/>
<dbReference type="CDD" id="cd00002">
    <property type="entry name" value="YbaK_deacylase"/>
    <property type="match status" value="1"/>
</dbReference>
<dbReference type="GO" id="GO:0016829">
    <property type="term" value="F:lyase activity"/>
    <property type="evidence" value="ECO:0007669"/>
    <property type="project" value="UniProtKB-KW"/>
</dbReference>
<dbReference type="GO" id="GO:0006412">
    <property type="term" value="P:translation"/>
    <property type="evidence" value="ECO:0007669"/>
    <property type="project" value="UniProtKB-KW"/>
</dbReference>
<dbReference type="GO" id="GO:0002161">
    <property type="term" value="F:aminoacyl-tRNA deacylase activity"/>
    <property type="evidence" value="ECO:0007669"/>
    <property type="project" value="InterPro"/>
</dbReference>
<reference evidence="8" key="1">
    <citation type="submission" date="2017-04" db="EMBL/GenBank/DDBJ databases">
        <title>Function of individual gut microbiota members based on whole genome sequencing of pure cultures obtained from chicken caecum.</title>
        <authorList>
            <person name="Medvecky M."/>
            <person name="Cejkova D."/>
            <person name="Polansky O."/>
            <person name="Karasova D."/>
            <person name="Kubasova T."/>
            <person name="Cizek A."/>
            <person name="Rychlik I."/>
        </authorList>
    </citation>
    <scope>NUCLEOTIDE SEQUENCE [LARGE SCALE GENOMIC DNA]</scope>
    <source>
        <strain evidence="8">An178</strain>
    </source>
</reference>
<keyword evidence="8" id="KW-1185">Reference proteome</keyword>
<gene>
    <name evidence="6" type="primary">ybaK</name>
    <name evidence="7" type="ORF">B5F14_02920</name>
    <name evidence="6" type="ORF">POG00_07895</name>
</gene>
<evidence type="ECO:0000256" key="3">
    <source>
        <dbReference type="ARBA" id="ARBA00023239"/>
    </source>
</evidence>
<dbReference type="PIRSF" id="PIRSF006181">
    <property type="entry name" value="EbsC_YbaK"/>
    <property type="match status" value="1"/>
</dbReference>
<comment type="similarity">
    <text evidence="1 4">Belongs to the prolyl-tRNA editing family. YbaK/EbsC subfamily.</text>
</comment>
<dbReference type="Pfam" id="PF04073">
    <property type="entry name" value="tRNA_edit"/>
    <property type="match status" value="1"/>
</dbReference>
<dbReference type="Proteomes" id="UP000195447">
    <property type="component" value="Unassembled WGS sequence"/>
</dbReference>
<proteinExistence type="inferred from homology"/>
<dbReference type="RefSeq" id="WP_022356039.1">
    <property type="nucleotide sequence ID" value="NZ_CABKSV010000106.1"/>
</dbReference>
<organism evidence="7 8">
    <name type="scientific">Faecalitalea cylindroides</name>
    <dbReference type="NCBI Taxonomy" id="39483"/>
    <lineage>
        <taxon>Bacteria</taxon>
        <taxon>Bacillati</taxon>
        <taxon>Bacillota</taxon>
        <taxon>Erysipelotrichia</taxon>
        <taxon>Erysipelotrichales</taxon>
        <taxon>Erysipelotrichaceae</taxon>
        <taxon>Faecalitalea</taxon>
    </lineage>
</organism>
<dbReference type="InterPro" id="IPR007214">
    <property type="entry name" value="YbaK/aa-tRNA-synth-assoc-dom"/>
</dbReference>
<reference evidence="6" key="3">
    <citation type="submission" date="2023-01" db="EMBL/GenBank/DDBJ databases">
        <title>Human gut microbiome strain richness.</title>
        <authorList>
            <person name="Chen-Liaw A."/>
        </authorList>
    </citation>
    <scope>NUCLEOTIDE SEQUENCE</scope>
    <source>
        <strain evidence="6">D55st1_G4_D55t1_190419</strain>
    </source>
</reference>
<evidence type="ECO:0000256" key="2">
    <source>
        <dbReference type="ARBA" id="ARBA00022917"/>
    </source>
</evidence>
<dbReference type="InterPro" id="IPR004369">
    <property type="entry name" value="Prolyl-tRNA_editing_YbaK/EbsC"/>
</dbReference>
<keyword evidence="2 4" id="KW-0648">Protein biosynthesis</keyword>
<evidence type="ECO:0000313" key="6">
    <source>
        <dbReference type="EMBL" id="MDC0828632.1"/>
    </source>
</evidence>
<comment type="caution">
    <text evidence="7">The sequence shown here is derived from an EMBL/GenBank/DDBJ whole genome shotgun (WGS) entry which is preliminary data.</text>
</comment>
<keyword evidence="3 4" id="KW-0456">Lyase</keyword>
<name>A0A1Y4M0Z4_9FIRM</name>
<dbReference type="PANTHER" id="PTHR30411">
    <property type="entry name" value="CYTOPLASMIC PROTEIN"/>
    <property type="match status" value="1"/>
</dbReference>
<feature type="domain" description="YbaK/aminoacyl-tRNA synthetase-associated" evidence="5">
    <location>
        <begin position="36"/>
        <end position="142"/>
    </location>
</feature>
<dbReference type="Gene3D" id="3.90.960.10">
    <property type="entry name" value="YbaK/aminoacyl-tRNA synthetase-associated domain"/>
    <property type="match status" value="1"/>
</dbReference>
<dbReference type="PANTHER" id="PTHR30411:SF0">
    <property type="entry name" value="CYS-TRNA(PRO)_CYS-TRNA(CYS) DEACYLASE YBAK"/>
    <property type="match status" value="1"/>
</dbReference>